<evidence type="ECO:0000256" key="3">
    <source>
        <dbReference type="ARBA" id="ARBA00022989"/>
    </source>
</evidence>
<feature type="transmembrane region" description="Helical" evidence="6">
    <location>
        <begin position="124"/>
        <end position="147"/>
    </location>
</feature>
<comment type="subcellular location">
    <subcellularLocation>
        <location evidence="6">Cell membrane</location>
        <topology evidence="6">Multi-pass membrane protein</topology>
    </subcellularLocation>
    <subcellularLocation>
        <location evidence="1">Membrane</location>
        <topology evidence="1">Multi-pass membrane protein</topology>
    </subcellularLocation>
</comment>
<dbReference type="InterPro" id="IPR013525">
    <property type="entry name" value="ABC2_TM"/>
</dbReference>
<gene>
    <name evidence="8" type="ORF">SAMN05421869_10819</name>
</gene>
<dbReference type="Pfam" id="PF01061">
    <property type="entry name" value="ABC2_membrane"/>
    <property type="match status" value="1"/>
</dbReference>
<dbReference type="GO" id="GO:0140359">
    <property type="term" value="F:ABC-type transporter activity"/>
    <property type="evidence" value="ECO:0007669"/>
    <property type="project" value="InterPro"/>
</dbReference>
<dbReference type="InterPro" id="IPR000412">
    <property type="entry name" value="ABC_2_transport"/>
</dbReference>
<keyword evidence="2 6" id="KW-0812">Transmembrane</keyword>
<feature type="transmembrane region" description="Helical" evidence="6">
    <location>
        <begin position="154"/>
        <end position="173"/>
    </location>
</feature>
<evidence type="ECO:0000256" key="1">
    <source>
        <dbReference type="ARBA" id="ARBA00004141"/>
    </source>
</evidence>
<dbReference type="STRING" id="633440.SAMN05421869_10819"/>
<accession>A0A1G8PSY6</accession>
<name>A0A1G8PSY6_9ACTN</name>
<organism evidence="8 9">
    <name type="scientific">Nonomuraea jiangxiensis</name>
    <dbReference type="NCBI Taxonomy" id="633440"/>
    <lineage>
        <taxon>Bacteria</taxon>
        <taxon>Bacillati</taxon>
        <taxon>Actinomycetota</taxon>
        <taxon>Actinomycetes</taxon>
        <taxon>Streptosporangiales</taxon>
        <taxon>Streptosporangiaceae</taxon>
        <taxon>Nonomuraea</taxon>
    </lineage>
</organism>
<keyword evidence="6" id="KW-0813">Transport</keyword>
<dbReference type="EMBL" id="FNDJ01000008">
    <property type="protein sequence ID" value="SDI95614.1"/>
    <property type="molecule type" value="Genomic_DNA"/>
</dbReference>
<dbReference type="PRINTS" id="PR00164">
    <property type="entry name" value="ABC2TRNSPORT"/>
</dbReference>
<keyword evidence="5" id="KW-0046">Antibiotic resistance</keyword>
<feature type="transmembrane region" description="Helical" evidence="6">
    <location>
        <begin position="88"/>
        <end position="118"/>
    </location>
</feature>
<feature type="transmembrane region" description="Helical" evidence="6">
    <location>
        <begin position="211"/>
        <end position="231"/>
    </location>
</feature>
<dbReference type="PROSITE" id="PS51012">
    <property type="entry name" value="ABC_TM2"/>
    <property type="match status" value="1"/>
</dbReference>
<keyword evidence="3 6" id="KW-1133">Transmembrane helix</keyword>
<dbReference type="GO" id="GO:0046677">
    <property type="term" value="P:response to antibiotic"/>
    <property type="evidence" value="ECO:0007669"/>
    <property type="project" value="UniProtKB-KW"/>
</dbReference>
<keyword evidence="6" id="KW-1003">Cell membrane</keyword>
<evidence type="ECO:0000256" key="6">
    <source>
        <dbReference type="RuleBase" id="RU361157"/>
    </source>
</evidence>
<keyword evidence="9" id="KW-1185">Reference proteome</keyword>
<dbReference type="RefSeq" id="WP_090932832.1">
    <property type="nucleotide sequence ID" value="NZ_FNDJ01000008.1"/>
</dbReference>
<proteinExistence type="inferred from homology"/>
<feature type="domain" description="ABC transmembrane type-2" evidence="7">
    <location>
        <begin position="12"/>
        <end position="234"/>
    </location>
</feature>
<evidence type="ECO:0000256" key="2">
    <source>
        <dbReference type="ARBA" id="ARBA00022692"/>
    </source>
</evidence>
<evidence type="ECO:0000313" key="8">
    <source>
        <dbReference type="EMBL" id="SDI95614.1"/>
    </source>
</evidence>
<evidence type="ECO:0000256" key="5">
    <source>
        <dbReference type="ARBA" id="ARBA00023251"/>
    </source>
</evidence>
<reference evidence="8 9" key="1">
    <citation type="submission" date="2016-10" db="EMBL/GenBank/DDBJ databases">
        <authorList>
            <person name="de Groot N.N."/>
        </authorList>
    </citation>
    <scope>NUCLEOTIDE SEQUENCE [LARGE SCALE GENOMIC DNA]</scope>
    <source>
        <strain evidence="8 9">CGMCC 4.6533</strain>
    </source>
</reference>
<keyword evidence="4 6" id="KW-0472">Membrane</keyword>
<feature type="transmembrane region" description="Helical" evidence="6">
    <location>
        <begin position="21"/>
        <end position="39"/>
    </location>
</feature>
<protein>
    <recommendedName>
        <fullName evidence="6">Transport permease protein</fullName>
    </recommendedName>
</protein>
<evidence type="ECO:0000256" key="4">
    <source>
        <dbReference type="ARBA" id="ARBA00023136"/>
    </source>
</evidence>
<dbReference type="PANTHER" id="PTHR43027">
    <property type="entry name" value="DOXORUBICIN RESISTANCE ABC TRANSPORTER PERMEASE PROTEIN DRRC-RELATED"/>
    <property type="match status" value="1"/>
</dbReference>
<dbReference type="GO" id="GO:0043190">
    <property type="term" value="C:ATP-binding cassette (ABC) transporter complex"/>
    <property type="evidence" value="ECO:0007669"/>
    <property type="project" value="InterPro"/>
</dbReference>
<comment type="similarity">
    <text evidence="6">Belongs to the ABC-2 integral membrane protein family.</text>
</comment>
<dbReference type="Proteomes" id="UP000199202">
    <property type="component" value="Unassembled WGS sequence"/>
</dbReference>
<dbReference type="AlphaFoldDB" id="A0A1G8PSY6"/>
<dbReference type="InterPro" id="IPR047817">
    <property type="entry name" value="ABC2_TM_bact-type"/>
</dbReference>
<evidence type="ECO:0000259" key="7">
    <source>
        <dbReference type="PROSITE" id="PS51012"/>
    </source>
</evidence>
<sequence length="234" mass="24494">MTGFSKLAKVESKLLLRDPSAIFSMAVPLFILVIFSGGTSPGDTALPSMSMTIAVGLVGLYMVPTTLATYRERGILRRLSTTPVSPGALLSVQLILQLVFALLASAVLVTVSVVIFQAALPARAVAMVTAFLLGTSAIFAVGLLIAATAASGRAANGIGVLLYFPLAFLGGLMQPKEAMPELLATIGEFTPLGLFRQAVHDAWSGAATQPLLLAIMAVYALLIGLVAARFFRWE</sequence>
<dbReference type="OrthoDB" id="3217868at2"/>
<feature type="transmembrane region" description="Helical" evidence="6">
    <location>
        <begin position="45"/>
        <end position="67"/>
    </location>
</feature>
<dbReference type="InterPro" id="IPR052902">
    <property type="entry name" value="ABC-2_transporter"/>
</dbReference>
<dbReference type="PANTHER" id="PTHR43027:SF2">
    <property type="entry name" value="TRANSPORT PERMEASE PROTEIN"/>
    <property type="match status" value="1"/>
</dbReference>
<evidence type="ECO:0000313" key="9">
    <source>
        <dbReference type="Proteomes" id="UP000199202"/>
    </source>
</evidence>